<name>A0ACC2UDZ5_9FUNG</name>
<organism evidence="1 2">
    <name type="scientific">Entomophthora muscae</name>
    <dbReference type="NCBI Taxonomy" id="34485"/>
    <lineage>
        <taxon>Eukaryota</taxon>
        <taxon>Fungi</taxon>
        <taxon>Fungi incertae sedis</taxon>
        <taxon>Zoopagomycota</taxon>
        <taxon>Entomophthoromycotina</taxon>
        <taxon>Entomophthoromycetes</taxon>
        <taxon>Entomophthorales</taxon>
        <taxon>Entomophthoraceae</taxon>
        <taxon>Entomophthora</taxon>
    </lineage>
</organism>
<accession>A0ACC2UDZ5</accession>
<proteinExistence type="predicted"/>
<evidence type="ECO:0000313" key="2">
    <source>
        <dbReference type="Proteomes" id="UP001165960"/>
    </source>
</evidence>
<keyword evidence="2" id="KW-1185">Reference proteome</keyword>
<comment type="caution">
    <text evidence="1">The sequence shown here is derived from an EMBL/GenBank/DDBJ whole genome shotgun (WGS) entry which is preliminary data.</text>
</comment>
<gene>
    <name evidence="1" type="ORF">DSO57_1019649</name>
</gene>
<dbReference type="EMBL" id="QTSX02000799">
    <property type="protein sequence ID" value="KAJ9084871.1"/>
    <property type="molecule type" value="Genomic_DNA"/>
</dbReference>
<protein>
    <submittedName>
        <fullName evidence="1">Uncharacterized protein</fullName>
    </submittedName>
</protein>
<sequence>MVVDLVQGFNLEVVSEGPQEILAGVAMVSAPKAKGVAMGEAPVVAIGQKVAMEETLVLAVAMAIVQKVAMVETLVLAVAMAIVQKVAMEEVPMAVLVIALKATGVATEEAPVVAIAEAQVVLAEAMENALKAKVAAMGEVPVAVLVIALKAKGVAMGEAPVVAIGQKVAMEETLVLAEAMAIVQKVAMVETLVLAEATANATRVEEGQAAMEEALVLVEATEKILEAVTATLKIAAMADLKNPHPVLILVPSKKLANSHLLVPSPNPLGNSLRLKVKHQSLLSETTGNQVLQMLCPLVIVGKLGLALATLVAMIDKAGRSLFVL</sequence>
<reference evidence="1" key="1">
    <citation type="submission" date="2022-04" db="EMBL/GenBank/DDBJ databases">
        <title>Genome of the entomopathogenic fungus Entomophthora muscae.</title>
        <authorList>
            <person name="Elya C."/>
            <person name="Lovett B.R."/>
            <person name="Lee E."/>
            <person name="Macias A.M."/>
            <person name="Hajek A.E."/>
            <person name="De Bivort B.L."/>
            <person name="Kasson M.T."/>
            <person name="De Fine Licht H.H."/>
            <person name="Stajich J.E."/>
        </authorList>
    </citation>
    <scope>NUCLEOTIDE SEQUENCE</scope>
    <source>
        <strain evidence="1">Berkeley</strain>
    </source>
</reference>
<evidence type="ECO:0000313" key="1">
    <source>
        <dbReference type="EMBL" id="KAJ9084871.1"/>
    </source>
</evidence>
<dbReference type="Proteomes" id="UP001165960">
    <property type="component" value="Unassembled WGS sequence"/>
</dbReference>